<dbReference type="Gene3D" id="2.60.40.1930">
    <property type="match status" value="1"/>
</dbReference>
<accession>A0ABT0H9I6</accession>
<protein>
    <recommendedName>
        <fullName evidence="3">MG2 domain-containing protein</fullName>
    </recommendedName>
</protein>
<evidence type="ECO:0000313" key="1">
    <source>
        <dbReference type="EMBL" id="MCK8481033.1"/>
    </source>
</evidence>
<name>A0ABT0H9I6_9FLAO</name>
<dbReference type="Proteomes" id="UP001203687">
    <property type="component" value="Unassembled WGS sequence"/>
</dbReference>
<evidence type="ECO:0008006" key="3">
    <source>
        <dbReference type="Google" id="ProtNLM"/>
    </source>
</evidence>
<reference evidence="1" key="1">
    <citation type="submission" date="2022-04" db="EMBL/GenBank/DDBJ databases">
        <authorList>
            <person name="Ren T."/>
        </authorList>
    </citation>
    <scope>NUCLEOTIDE SEQUENCE</scope>
    <source>
        <strain evidence="1">F63249</strain>
    </source>
</reference>
<comment type="caution">
    <text evidence="1">The sequence shown here is derived from an EMBL/GenBank/DDBJ whole genome shotgun (WGS) entry which is preliminary data.</text>
</comment>
<organism evidence="1 2">
    <name type="scientific">Psychroserpens algicola</name>
    <dbReference type="NCBI Taxonomy" id="1719034"/>
    <lineage>
        <taxon>Bacteria</taxon>
        <taxon>Pseudomonadati</taxon>
        <taxon>Bacteroidota</taxon>
        <taxon>Flavobacteriia</taxon>
        <taxon>Flavobacteriales</taxon>
        <taxon>Flavobacteriaceae</taxon>
        <taxon>Psychroserpens</taxon>
    </lineage>
</organism>
<gene>
    <name evidence="1" type="ORF">MUY34_10390</name>
</gene>
<dbReference type="RefSeq" id="WP_248413055.1">
    <property type="nucleotide sequence ID" value="NZ_JALPQF010000009.1"/>
</dbReference>
<dbReference type="EMBL" id="JALPQF010000009">
    <property type="protein sequence ID" value="MCK8481033.1"/>
    <property type="molecule type" value="Genomic_DNA"/>
</dbReference>
<proteinExistence type="predicted"/>
<keyword evidence="2" id="KW-1185">Reference proteome</keyword>
<evidence type="ECO:0000313" key="2">
    <source>
        <dbReference type="Proteomes" id="UP001203687"/>
    </source>
</evidence>
<sequence length="903" mass="103646">MMINYFRIIILFLFPSISIAQETKQYSFDAFAEKIYLQFDNDVYTTNKTIWFKAIVSNVVLHSPEFSSGILYVDLINSDKDIIESKLIKLKDGIGSGFFDLDRSYKDGTYLIRAYTEWNKNFGLDFIFKKYIKIYSENSTSINLEPIQNLRRIDSSLSTIRLKADIFPEYVDERHQNQKLKIIISQDGVKDTISIKRDLQGVFDFDYLVKKSTKHLELEFTTYGKKRYVTSFSPNASLIDLQFFPESGDLVHGLSSKVGFKAIGTDGKGKYVKGIIVDSKDRIVSSFESNVLGMGHFELKDVDSSLVYTAKLTESPGLRETLVGLPKVLGKGITMSASWRHEMLHVVVSSNDLKSQNIVLKASCRGYTYFQEEANLTNGSFVFKIPKQLFPEGIISLKLNDAQGMPMAERLIFNYMPDDRINLEAVLDKREYQQRDKVRLSIKTLDSKKQPLTANVSSLVVNQNLFSDVQNLRETILSYFLLSSDLKGTIETPGAYFYNENSLNIDDLLLTQGWTNYKYDKKKGSFKYEMEQRLKVSGVINPKKKKKEKEELELMLMTFDQMKIPYSSKVMVPGTFSFDLDDIYGTEKDIIIQPMTGSKDDKKKYLIALDKKHKLPIVFDDQSGIILNDSIVYKVVDENRKQKTEEDDFYFSNYGRTLLDEIVIDGYKMTPEREEMFNKYGKPDIVIDGEEIVEKTTDWSYGLYSVLRNAFWDKITILRQGRDLKAQIFVNEVTLVVIDGIPVLEDEYPFVQYLSPDEVVSFEIIKFPKNFNSLYTRVYPLAGPPYPDGSIISIYTKRAKGLFGALRSDNDKVNLNTISVFSIAKDFYTPKYDNDDSFSSKTLDIRAPLYWNPEIITNDEGKAIIEYYNSDIDGDFLIFIEAITTSGQLGSKWINYKVKANNN</sequence>